<dbReference type="OrthoDB" id="3967at2759"/>
<evidence type="ECO:0000313" key="1">
    <source>
        <dbReference type="EMBL" id="KAF9611900.1"/>
    </source>
</evidence>
<dbReference type="InterPro" id="IPR011009">
    <property type="entry name" value="Kinase-like_dom_sf"/>
</dbReference>
<comment type="caution">
    <text evidence="1">The sequence shown here is derived from an EMBL/GenBank/DDBJ whole genome shotgun (WGS) entry which is preliminary data.</text>
</comment>
<keyword evidence="2" id="KW-1185">Reference proteome</keyword>
<gene>
    <name evidence="1" type="ORF">IFM89_036683</name>
</gene>
<dbReference type="SUPFAM" id="SSF56112">
    <property type="entry name" value="Protein kinase-like (PK-like)"/>
    <property type="match status" value="1"/>
</dbReference>
<accession>A0A835I3E6</accession>
<sequence length="95" mass="10388">GKGEGLQVERNGLNDNWDDAYGTTISFCQISSLYEVIAAHGKGVFSTVVRAKDLRVGKGEPEEVAIKIIHNNDIVLKKFGRNIALKLTAVRAYAK</sequence>
<dbReference type="EMBL" id="JADFTS010000004">
    <property type="protein sequence ID" value="KAF9611900.1"/>
    <property type="molecule type" value="Genomic_DNA"/>
</dbReference>
<feature type="non-terminal residue" evidence="1">
    <location>
        <position position="95"/>
    </location>
</feature>
<evidence type="ECO:0000313" key="2">
    <source>
        <dbReference type="Proteomes" id="UP000631114"/>
    </source>
</evidence>
<name>A0A835I3E6_9MAGN</name>
<dbReference type="Gene3D" id="3.30.200.20">
    <property type="entry name" value="Phosphorylase Kinase, domain 1"/>
    <property type="match status" value="1"/>
</dbReference>
<proteinExistence type="predicted"/>
<dbReference type="AlphaFoldDB" id="A0A835I3E6"/>
<protein>
    <submittedName>
        <fullName evidence="1">Uncharacterized protein</fullName>
    </submittedName>
</protein>
<dbReference type="Proteomes" id="UP000631114">
    <property type="component" value="Unassembled WGS sequence"/>
</dbReference>
<organism evidence="1 2">
    <name type="scientific">Coptis chinensis</name>
    <dbReference type="NCBI Taxonomy" id="261450"/>
    <lineage>
        <taxon>Eukaryota</taxon>
        <taxon>Viridiplantae</taxon>
        <taxon>Streptophyta</taxon>
        <taxon>Embryophyta</taxon>
        <taxon>Tracheophyta</taxon>
        <taxon>Spermatophyta</taxon>
        <taxon>Magnoliopsida</taxon>
        <taxon>Ranunculales</taxon>
        <taxon>Ranunculaceae</taxon>
        <taxon>Coptidoideae</taxon>
        <taxon>Coptis</taxon>
    </lineage>
</organism>
<reference evidence="1 2" key="1">
    <citation type="submission" date="2020-10" db="EMBL/GenBank/DDBJ databases">
        <title>The Coptis chinensis genome and diversification of protoberbering-type alkaloids.</title>
        <authorList>
            <person name="Wang B."/>
            <person name="Shu S."/>
            <person name="Song C."/>
            <person name="Liu Y."/>
        </authorList>
    </citation>
    <scope>NUCLEOTIDE SEQUENCE [LARGE SCALE GENOMIC DNA]</scope>
    <source>
        <strain evidence="1">HL-2020</strain>
        <tissue evidence="1">Leaf</tissue>
    </source>
</reference>